<keyword evidence="13 17" id="KW-0830">Ubiquinone</keyword>
<dbReference type="GO" id="GO:0031966">
    <property type="term" value="C:mitochondrial membrane"/>
    <property type="evidence" value="ECO:0007669"/>
    <property type="project" value="UniProtKB-SubCell"/>
</dbReference>
<keyword evidence="7 17" id="KW-0679">Respiratory chain</keyword>
<evidence type="ECO:0000256" key="8">
    <source>
        <dbReference type="ARBA" id="ARBA00022692"/>
    </source>
</evidence>
<feature type="transmembrane region" description="Helical" evidence="17">
    <location>
        <begin position="247"/>
        <end position="266"/>
    </location>
</feature>
<feature type="domain" description="NADH:ubiquinone oxidoreductase chain 4 N-terminal" evidence="19">
    <location>
        <begin position="1"/>
        <end position="103"/>
    </location>
</feature>
<feature type="transmembrane region" description="Helical" evidence="17">
    <location>
        <begin position="303"/>
        <end position="323"/>
    </location>
</feature>
<evidence type="ECO:0000256" key="9">
    <source>
        <dbReference type="ARBA" id="ARBA00022967"/>
    </source>
</evidence>
<evidence type="ECO:0000256" key="11">
    <source>
        <dbReference type="ARBA" id="ARBA00022989"/>
    </source>
</evidence>
<comment type="subcellular location">
    <subcellularLocation>
        <location evidence="2 17">Mitochondrion membrane</location>
        <topology evidence="2 17">Multi-pass membrane protein</topology>
    </subcellularLocation>
</comment>
<evidence type="ECO:0000256" key="13">
    <source>
        <dbReference type="ARBA" id="ARBA00023075"/>
    </source>
</evidence>
<keyword evidence="8 17" id="KW-0812">Transmembrane</keyword>
<feature type="transmembrane region" description="Helical" evidence="17">
    <location>
        <begin position="143"/>
        <end position="162"/>
    </location>
</feature>
<name>A0A3G3G4U8_9MUSC</name>
<feature type="domain" description="NADH:quinone oxidoreductase/Mrp antiporter transmembrane" evidence="18">
    <location>
        <begin position="106"/>
        <end position="390"/>
    </location>
</feature>
<evidence type="ECO:0000313" key="20">
    <source>
        <dbReference type="EMBL" id="AYQ22807.1"/>
    </source>
</evidence>
<dbReference type="PANTHER" id="PTHR43507">
    <property type="entry name" value="NADH-UBIQUINONE OXIDOREDUCTASE CHAIN 4"/>
    <property type="match status" value="1"/>
</dbReference>
<evidence type="ECO:0000256" key="15">
    <source>
        <dbReference type="ARBA" id="ARBA00023136"/>
    </source>
</evidence>
<keyword evidence="11 17" id="KW-1133">Transmembrane helix</keyword>
<comment type="function">
    <text evidence="17">Core subunit of the mitochondrial membrane respiratory chain NADH dehydrogenase (Complex I) which catalyzes electron transfer from NADH through the respiratory chain, using ubiquinone as an electron acceptor. Essential for the catalytic activity and assembly of complex I.</text>
</comment>
<dbReference type="CTD" id="4538"/>
<evidence type="ECO:0000256" key="2">
    <source>
        <dbReference type="ARBA" id="ARBA00004225"/>
    </source>
</evidence>
<dbReference type="GO" id="GO:0003954">
    <property type="term" value="F:NADH dehydrogenase activity"/>
    <property type="evidence" value="ECO:0007669"/>
    <property type="project" value="TreeGrafter"/>
</dbReference>
<accession>A0A3G3G4U8</accession>
<comment type="catalytic activity">
    <reaction evidence="16 17">
        <text>a ubiquinone + NADH + 5 H(+)(in) = a ubiquinol + NAD(+) + 4 H(+)(out)</text>
        <dbReference type="Rhea" id="RHEA:29091"/>
        <dbReference type="Rhea" id="RHEA-COMP:9565"/>
        <dbReference type="Rhea" id="RHEA-COMP:9566"/>
        <dbReference type="ChEBI" id="CHEBI:15378"/>
        <dbReference type="ChEBI" id="CHEBI:16389"/>
        <dbReference type="ChEBI" id="CHEBI:17976"/>
        <dbReference type="ChEBI" id="CHEBI:57540"/>
        <dbReference type="ChEBI" id="CHEBI:57945"/>
        <dbReference type="EC" id="7.1.1.2"/>
    </reaction>
</comment>
<feature type="transmembrane region" description="Helical" evidence="17">
    <location>
        <begin position="50"/>
        <end position="73"/>
    </location>
</feature>
<evidence type="ECO:0000256" key="3">
    <source>
        <dbReference type="ARBA" id="ARBA00009025"/>
    </source>
</evidence>
<feature type="transmembrane region" description="Helical" evidence="17">
    <location>
        <begin position="21"/>
        <end position="38"/>
    </location>
</feature>
<evidence type="ECO:0000256" key="4">
    <source>
        <dbReference type="ARBA" id="ARBA00012944"/>
    </source>
</evidence>
<evidence type="ECO:0000256" key="16">
    <source>
        <dbReference type="ARBA" id="ARBA00049551"/>
    </source>
</evidence>
<dbReference type="AlphaFoldDB" id="A0A3G3G4U8"/>
<geneLocation type="mitochondrion" evidence="20"/>
<evidence type="ECO:0000256" key="14">
    <source>
        <dbReference type="ARBA" id="ARBA00023128"/>
    </source>
</evidence>
<evidence type="ECO:0000256" key="17">
    <source>
        <dbReference type="RuleBase" id="RU003297"/>
    </source>
</evidence>
<keyword evidence="15 17" id="KW-0472">Membrane</keyword>
<dbReference type="PANTHER" id="PTHR43507:SF20">
    <property type="entry name" value="NADH-UBIQUINONE OXIDOREDUCTASE CHAIN 4"/>
    <property type="match status" value="1"/>
</dbReference>
<dbReference type="RefSeq" id="YP_009540719.1">
    <property type="nucleotide sequence ID" value="NC_039963.1"/>
</dbReference>
<dbReference type="EC" id="7.1.1.2" evidence="4 17"/>
<organism evidence="20">
    <name type="scientific">Clemelis pullata</name>
    <dbReference type="NCBI Taxonomy" id="1918223"/>
    <lineage>
        <taxon>Eukaryota</taxon>
        <taxon>Metazoa</taxon>
        <taxon>Ecdysozoa</taxon>
        <taxon>Arthropoda</taxon>
        <taxon>Hexapoda</taxon>
        <taxon>Insecta</taxon>
        <taxon>Pterygota</taxon>
        <taxon>Neoptera</taxon>
        <taxon>Endopterygota</taxon>
        <taxon>Diptera</taxon>
        <taxon>Brachycera</taxon>
        <taxon>Muscomorpha</taxon>
        <taxon>Oestroidea</taxon>
        <taxon>Tachinidae</taxon>
        <taxon>Exoristinae</taxon>
        <taxon>Goniini</taxon>
        <taxon>Clemelis</taxon>
    </lineage>
</organism>
<evidence type="ECO:0000256" key="1">
    <source>
        <dbReference type="ARBA" id="ARBA00003257"/>
    </source>
</evidence>
<evidence type="ECO:0000259" key="19">
    <source>
        <dbReference type="Pfam" id="PF01059"/>
    </source>
</evidence>
<protein>
    <recommendedName>
        <fullName evidence="5 17">NADH-ubiquinone oxidoreductase chain 4</fullName>
        <ecNumber evidence="4 17">7.1.1.2</ecNumber>
    </recommendedName>
</protein>
<keyword evidence="10 17" id="KW-0249">Electron transport</keyword>
<keyword evidence="12 17" id="KW-0520">NAD</keyword>
<dbReference type="GO" id="GO:0048039">
    <property type="term" value="F:ubiquinone binding"/>
    <property type="evidence" value="ECO:0007669"/>
    <property type="project" value="TreeGrafter"/>
</dbReference>
<evidence type="ECO:0000256" key="10">
    <source>
        <dbReference type="ARBA" id="ARBA00022982"/>
    </source>
</evidence>
<feature type="transmembrane region" description="Helical" evidence="17">
    <location>
        <begin position="376"/>
        <end position="399"/>
    </location>
</feature>
<feature type="transmembrane region" description="Helical" evidence="17">
    <location>
        <begin position="182"/>
        <end position="204"/>
    </location>
</feature>
<comment type="similarity">
    <text evidence="3 17">Belongs to the complex I subunit 4 family.</text>
</comment>
<proteinExistence type="inferred from homology"/>
<reference evidence="20" key="1">
    <citation type="submission" date="2018-01" db="EMBL/GenBank/DDBJ databases">
        <title>The complete mitochondrial genome of Clemelis pullata (Diptera: Tachinidae).</title>
        <authorList>
            <person name="Han H."/>
            <person name="Gao S."/>
            <person name="Liu A."/>
            <person name="Xu L."/>
            <person name="Tan Y."/>
            <person name="Li Y."/>
        </authorList>
    </citation>
    <scope>NUCLEOTIDE SEQUENCE</scope>
</reference>
<dbReference type="InterPro" id="IPR000260">
    <property type="entry name" value="NADH4_N"/>
</dbReference>
<evidence type="ECO:0000256" key="5">
    <source>
        <dbReference type="ARBA" id="ARBA00021006"/>
    </source>
</evidence>
<feature type="transmembrane region" description="Helical" evidence="17">
    <location>
        <begin position="110"/>
        <end position="131"/>
    </location>
</feature>
<keyword evidence="14 17" id="KW-0496">Mitochondrion</keyword>
<dbReference type="EMBL" id="MG838887">
    <property type="protein sequence ID" value="AYQ22807.1"/>
    <property type="molecule type" value="Genomic_DNA"/>
</dbReference>
<dbReference type="GeneID" id="38461969"/>
<dbReference type="GO" id="GO:0042773">
    <property type="term" value="P:ATP synthesis coupled electron transport"/>
    <property type="evidence" value="ECO:0007669"/>
    <property type="project" value="InterPro"/>
</dbReference>
<comment type="function">
    <text evidence="1">Core subunit of the mitochondrial membrane respiratory chain NADH dehydrogenase (Complex I) that is believed to belong to the minimal assembly required for catalysis. Complex I functions in the transfer of electrons from NADH to the respiratory chain. The immediate electron acceptor for the enzyme is believed to be ubiquinone.</text>
</comment>
<dbReference type="Pfam" id="PF00361">
    <property type="entry name" value="Proton_antipo_M"/>
    <property type="match status" value="1"/>
</dbReference>
<dbReference type="GO" id="GO:0008137">
    <property type="term" value="F:NADH dehydrogenase (ubiquinone) activity"/>
    <property type="evidence" value="ECO:0007669"/>
    <property type="project" value="UniProtKB-UniRule"/>
</dbReference>
<dbReference type="PRINTS" id="PR01437">
    <property type="entry name" value="NUOXDRDTASE4"/>
</dbReference>
<keyword evidence="6 17" id="KW-0813">Transport</keyword>
<feature type="transmembrane region" description="Helical" evidence="17">
    <location>
        <begin position="273"/>
        <end position="297"/>
    </location>
</feature>
<gene>
    <name evidence="20" type="primary">ND4</name>
</gene>
<sequence>MLKLIIGILFLLPMCFINNSYWMVQKFIFFFSFIFILMNNYENYFMSISYLFGCDMISYGLILLSLWIISLMLMASESVFKYNNYMNLFQMNIIILLLLLMLTFMSMSLFMFYLFFESSLIPTLFLILGWGYQPERLQAGTYLLFYTLLVSLPMLIGIFYLYNMTGTMNFYLLSSYNFNIEILYISLLMAFLVKMPMFLTHLWLPKAHVEAPVSGSMILAGIMLKLGGYGLLRVFSFLQLLGLKYNFIWISISLIGGVLVSLVCLRQTDLKSLIAYSSVAHMGIVLTGLMTLTYTGICSSYTLMIAQGLCSSGLFCLANISYERLGSRSLLINKGLLNFMPSMALWWFLLSSANMAAPPTLNLLGEISLINSIVSWSWVSMFMLSLLSFFSASYTLYLYSYSQHGKFFEGIYSFSGGSIREFLLLFLHWFPLNLLILKSDMCMLWL</sequence>
<evidence type="ECO:0000256" key="12">
    <source>
        <dbReference type="ARBA" id="ARBA00023027"/>
    </source>
</evidence>
<feature type="transmembrane region" description="Helical" evidence="17">
    <location>
        <begin position="335"/>
        <end position="356"/>
    </location>
</feature>
<dbReference type="InterPro" id="IPR001750">
    <property type="entry name" value="ND/Mrp_TM"/>
</dbReference>
<evidence type="ECO:0000256" key="6">
    <source>
        <dbReference type="ARBA" id="ARBA00022448"/>
    </source>
</evidence>
<evidence type="ECO:0000256" key="7">
    <source>
        <dbReference type="ARBA" id="ARBA00022660"/>
    </source>
</evidence>
<feature type="transmembrane region" description="Helical" evidence="17">
    <location>
        <begin position="85"/>
        <end position="104"/>
    </location>
</feature>
<keyword evidence="9" id="KW-1278">Translocase</keyword>
<evidence type="ECO:0000259" key="18">
    <source>
        <dbReference type="Pfam" id="PF00361"/>
    </source>
</evidence>
<dbReference type="GO" id="GO:0015990">
    <property type="term" value="P:electron transport coupled proton transport"/>
    <property type="evidence" value="ECO:0007669"/>
    <property type="project" value="TreeGrafter"/>
</dbReference>
<dbReference type="InterPro" id="IPR003918">
    <property type="entry name" value="NADH_UbQ_OxRdtase"/>
</dbReference>
<dbReference type="Pfam" id="PF01059">
    <property type="entry name" value="Oxidored_q5_N"/>
    <property type="match status" value="1"/>
</dbReference>
<feature type="transmembrane region" description="Helical" evidence="17">
    <location>
        <begin position="216"/>
        <end position="235"/>
    </location>
</feature>
<feature type="transmembrane region" description="Helical" evidence="17">
    <location>
        <begin position="411"/>
        <end position="430"/>
    </location>
</feature>